<dbReference type="Pfam" id="PF09723">
    <property type="entry name" value="Zn_ribbon_8"/>
    <property type="match status" value="1"/>
</dbReference>
<dbReference type="SMART" id="SM00834">
    <property type="entry name" value="CxxC_CXXC_SSSS"/>
    <property type="match status" value="1"/>
</dbReference>
<dbReference type="InterPro" id="IPR013429">
    <property type="entry name" value="Regulatory_FmdB_Zinc_ribbon"/>
</dbReference>
<evidence type="ECO:0000313" key="3">
    <source>
        <dbReference type="EMBL" id="TCO99734.1"/>
    </source>
</evidence>
<dbReference type="NCBIfam" id="TIGR02605">
    <property type="entry name" value="CxxC_CxxC_SSSS"/>
    <property type="match status" value="1"/>
</dbReference>
<dbReference type="OrthoDB" id="9813321at2"/>
<feature type="region of interest" description="Disordered" evidence="1">
    <location>
        <begin position="64"/>
        <end position="96"/>
    </location>
</feature>
<dbReference type="EMBL" id="SLXD01000014">
    <property type="protein sequence ID" value="TCO99734.1"/>
    <property type="molecule type" value="Genomic_DNA"/>
</dbReference>
<evidence type="ECO:0000313" key="4">
    <source>
        <dbReference type="Proteomes" id="UP000295106"/>
    </source>
</evidence>
<proteinExistence type="predicted"/>
<dbReference type="RefSeq" id="WP_132649047.1">
    <property type="nucleotide sequence ID" value="NZ_CP181386.1"/>
</dbReference>
<reference evidence="3 4" key="1">
    <citation type="submission" date="2019-03" db="EMBL/GenBank/DDBJ databases">
        <title>Genomic Encyclopedia of Type Strains, Phase IV (KMG-IV): sequencing the most valuable type-strain genomes for metagenomic binning, comparative biology and taxonomic classification.</title>
        <authorList>
            <person name="Goeker M."/>
        </authorList>
    </citation>
    <scope>NUCLEOTIDE SEQUENCE [LARGE SCALE GENOMIC DNA]</scope>
    <source>
        <strain evidence="3 4">DSM 1709</strain>
    </source>
</reference>
<dbReference type="Proteomes" id="UP000295106">
    <property type="component" value="Unassembled WGS sequence"/>
</dbReference>
<gene>
    <name evidence="3" type="ORF">EV684_11431</name>
</gene>
<dbReference type="GeneID" id="99685505"/>
<organism evidence="3 4">
    <name type="scientific">Rubrivivax gelatinosus</name>
    <name type="common">Rhodocyclus gelatinosus</name>
    <name type="synonym">Rhodopseudomonas gelatinosa</name>
    <dbReference type="NCBI Taxonomy" id="28068"/>
    <lineage>
        <taxon>Bacteria</taxon>
        <taxon>Pseudomonadati</taxon>
        <taxon>Pseudomonadota</taxon>
        <taxon>Betaproteobacteria</taxon>
        <taxon>Burkholderiales</taxon>
        <taxon>Sphaerotilaceae</taxon>
        <taxon>Rubrivivax</taxon>
    </lineage>
</organism>
<protein>
    <submittedName>
        <fullName evidence="3">Putative FmdB family regulatory protein</fullName>
    </submittedName>
</protein>
<feature type="domain" description="Putative regulatory protein FmdB zinc ribbon" evidence="2">
    <location>
        <begin position="1"/>
        <end position="41"/>
    </location>
</feature>
<evidence type="ECO:0000256" key="1">
    <source>
        <dbReference type="SAM" id="MobiDB-lite"/>
    </source>
</evidence>
<dbReference type="AlphaFoldDB" id="A0A4R2M4J5"/>
<sequence length="96" mass="10553">MALYEYRCADHGPFDRHWPLGTAPAEAECPHCGAAARRVFSAPMLRTGRRSEWTAALDHAEKSRHEPEVVSALPSLGRSPRPAAPLNPALFTLPRP</sequence>
<evidence type="ECO:0000259" key="2">
    <source>
        <dbReference type="SMART" id="SM00834"/>
    </source>
</evidence>
<accession>A0A4R2M4J5</accession>
<comment type="caution">
    <text evidence="3">The sequence shown here is derived from an EMBL/GenBank/DDBJ whole genome shotgun (WGS) entry which is preliminary data.</text>
</comment>
<name>A0A4R2M4J5_RUBGE</name>